<dbReference type="InterPro" id="IPR036317">
    <property type="entry name" value="Cullin_homology_sf"/>
</dbReference>
<dbReference type="PANTHER" id="PTHR45957">
    <property type="entry name" value="ANAPHASE-PROMOTING COMPLEX SUBUNIT 2"/>
    <property type="match status" value="1"/>
</dbReference>
<comment type="similarity">
    <text evidence="1">Belongs to the cullin family.</text>
</comment>
<dbReference type="PROSITE" id="PS50069">
    <property type="entry name" value="CULLIN_2"/>
    <property type="match status" value="1"/>
</dbReference>
<dbReference type="SUPFAM" id="SSF75632">
    <property type="entry name" value="Cullin homology domain"/>
    <property type="match status" value="1"/>
</dbReference>
<feature type="domain" description="Cullin family profile" evidence="2">
    <location>
        <begin position="507"/>
        <end position="728"/>
    </location>
</feature>
<dbReference type="AlphaFoldDB" id="A0A4P9Y8T9"/>
<accession>A0A4P9Y8T9</accession>
<evidence type="ECO:0000259" key="2">
    <source>
        <dbReference type="PROSITE" id="PS50069"/>
    </source>
</evidence>
<proteinExistence type="inferred from homology"/>
<dbReference type="GO" id="GO:0070979">
    <property type="term" value="P:protein K11-linked ubiquitination"/>
    <property type="evidence" value="ECO:0007669"/>
    <property type="project" value="TreeGrafter"/>
</dbReference>
<dbReference type="GO" id="GO:0007091">
    <property type="term" value="P:metaphase/anaphase transition of mitotic cell cycle"/>
    <property type="evidence" value="ECO:0007669"/>
    <property type="project" value="TreeGrafter"/>
</dbReference>
<keyword evidence="4" id="KW-1185">Reference proteome</keyword>
<gene>
    <name evidence="3" type="ORF">BJ684DRAFT_19194</name>
</gene>
<name>A0A4P9Y8T9_9FUNG</name>
<dbReference type="GO" id="GO:0006511">
    <property type="term" value="P:ubiquitin-dependent protein catabolic process"/>
    <property type="evidence" value="ECO:0007669"/>
    <property type="project" value="InterPro"/>
</dbReference>
<dbReference type="InterPro" id="IPR044554">
    <property type="entry name" value="ANAPC2"/>
</dbReference>
<protein>
    <recommendedName>
        <fullName evidence="2">Cullin family profile domain-containing protein</fullName>
    </recommendedName>
</protein>
<sequence>MSDKLVPIPTWPGKSSSMNQSSIFGLFFFDMTVSKAVEGPTRSSDDWKDWYPRYQRALRAFRKARNSSGPVRPITLPACLQRQFVEYWCFQYQTTITENAQAISKLSPGQETGDQPMGVSLNPILSSMVHAYCTTQEESQLVDTSEKMNRQIKGRMIESHRRIFSGRLDFFLSDILSQSFHAFHTLGCLDAQDYLEDAFEIVGSIGTTSITNQKDEATALDILRLTEEAIHATQTSARKGCTLVDSLTSAILTVKHLQALGLGIDVEIMVKKTILQEVEACVDRVSRSPSSLRHSVISSLESWCDHFFGRWKRLVFYQQHGTDGEEEKNKAPVCMEAKSFLHDCMGYSRARQITAIIKDYPASRHALEDLRECIERPRVMGVLRERYIDDTKKYLFRPGTQTSVILHCYIITIRIMRYLDSSGVLLEMASKPLRAYLKLRPDTIRCIVAALLDTKTYPELHEELRKGQVLREDMIDLHHAPWNSEDWTPDPIEADPKLAVLRLKTTDTVTALISLFPEMTGYTIEIQEIMAQRLLRLKRYGTKIEKENLDLLQFRFGQEALKTCRIMMKDISLSSFYYERMKDNLKRRLDSPSCPHPPSTLSLNPNINPRVLSKMFWPEIDEEEWLLPNAVLKAMVAFEDAYKNEAPGRYIDWQPHMGQAILEVKLGSRKRGRDDEDGGPQVVELVVSPMQATVLLEFNKKGSRTLDQLMGSTRIDEVSLLVTLNFWVARGFLRPTAPRTYIPVDAEEALGGHGPRPPYHLDLLEEMIPGGEEAEEGYEEEDEGMKERRDKMTLAASELQGLRTIEPNFLQFIGRSSHLILKSLHSFIIQHIVYKAPFLYNISEDKVQAYLNVLAREKKIRKSTQGTYHLIRHPAQGTTPHVARHH</sequence>
<dbReference type="GO" id="GO:0031625">
    <property type="term" value="F:ubiquitin protein ligase binding"/>
    <property type="evidence" value="ECO:0007669"/>
    <property type="project" value="InterPro"/>
</dbReference>
<dbReference type="Gene3D" id="3.30.230.130">
    <property type="entry name" value="Cullin, Chain C, Domain 2"/>
    <property type="match status" value="1"/>
</dbReference>
<dbReference type="PANTHER" id="PTHR45957:SF1">
    <property type="entry name" value="ANAPHASE-PROMOTING COMPLEX SUBUNIT 2"/>
    <property type="match status" value="1"/>
</dbReference>
<dbReference type="InterPro" id="IPR057975">
    <property type="entry name" value="TPR_ANAPC2"/>
</dbReference>
<organism evidence="3 4">
    <name type="scientific">Piptocephalis cylindrospora</name>
    <dbReference type="NCBI Taxonomy" id="1907219"/>
    <lineage>
        <taxon>Eukaryota</taxon>
        <taxon>Fungi</taxon>
        <taxon>Fungi incertae sedis</taxon>
        <taxon>Zoopagomycota</taxon>
        <taxon>Zoopagomycotina</taxon>
        <taxon>Zoopagomycetes</taxon>
        <taxon>Zoopagales</taxon>
        <taxon>Piptocephalidaceae</taxon>
        <taxon>Piptocephalis</taxon>
    </lineage>
</organism>
<dbReference type="InterPro" id="IPR059120">
    <property type="entry name" value="Cullin-like_AB"/>
</dbReference>
<dbReference type="OrthoDB" id="5581181at2759"/>
<dbReference type="Pfam" id="PF25773">
    <property type="entry name" value="TPR_ANAPC2"/>
    <property type="match status" value="1"/>
</dbReference>
<evidence type="ECO:0000256" key="1">
    <source>
        <dbReference type="PROSITE-ProRule" id="PRU00330"/>
    </source>
</evidence>
<dbReference type="SMART" id="SM00182">
    <property type="entry name" value="CULLIN"/>
    <property type="match status" value="1"/>
</dbReference>
<evidence type="ECO:0000313" key="4">
    <source>
        <dbReference type="Proteomes" id="UP000267251"/>
    </source>
</evidence>
<dbReference type="Proteomes" id="UP000267251">
    <property type="component" value="Unassembled WGS sequence"/>
</dbReference>
<dbReference type="Pfam" id="PF26557">
    <property type="entry name" value="Cullin_AB"/>
    <property type="match status" value="1"/>
</dbReference>
<reference evidence="4" key="1">
    <citation type="journal article" date="2018" name="Nat. Microbiol.">
        <title>Leveraging single-cell genomics to expand the fungal tree of life.</title>
        <authorList>
            <person name="Ahrendt S.R."/>
            <person name="Quandt C.A."/>
            <person name="Ciobanu D."/>
            <person name="Clum A."/>
            <person name="Salamov A."/>
            <person name="Andreopoulos B."/>
            <person name="Cheng J.F."/>
            <person name="Woyke T."/>
            <person name="Pelin A."/>
            <person name="Henrissat B."/>
            <person name="Reynolds N.K."/>
            <person name="Benny G.L."/>
            <person name="Smith M.E."/>
            <person name="James T.Y."/>
            <person name="Grigoriev I.V."/>
        </authorList>
    </citation>
    <scope>NUCLEOTIDE SEQUENCE [LARGE SCALE GENOMIC DNA]</scope>
</reference>
<dbReference type="GO" id="GO:0005680">
    <property type="term" value="C:anaphase-promoting complex"/>
    <property type="evidence" value="ECO:0007669"/>
    <property type="project" value="TreeGrafter"/>
</dbReference>
<dbReference type="InterPro" id="IPR016158">
    <property type="entry name" value="Cullin_homology"/>
</dbReference>
<dbReference type="EMBL" id="KZ987840">
    <property type="protein sequence ID" value="RKP14400.1"/>
    <property type="molecule type" value="Genomic_DNA"/>
</dbReference>
<evidence type="ECO:0000313" key="3">
    <source>
        <dbReference type="EMBL" id="RKP14400.1"/>
    </source>
</evidence>